<proteinExistence type="predicted"/>
<evidence type="ECO:0000313" key="3">
    <source>
        <dbReference type="WBParaSite" id="maker-unitig_23428-snap-gene-0.2-mRNA-1"/>
    </source>
</evidence>
<evidence type="ECO:0000256" key="1">
    <source>
        <dbReference type="SAM" id="MobiDB-lite"/>
    </source>
</evidence>
<dbReference type="WBParaSite" id="maker-unitig_23428-snap-gene-0.2-mRNA-1">
    <property type="protein sequence ID" value="maker-unitig_23428-snap-gene-0.2-mRNA-1"/>
    <property type="gene ID" value="maker-unitig_23428-snap-gene-0.2"/>
</dbReference>
<sequence>SNAIVFCFKKSLSGQLRPQPASSSQSTTRSCRVLARLGSRLSSSARPAALTHSKSRPGLQDARPDGAGQVGVHAEVLPVGDAARGLAKSAGVRGQAESQNRRDTTDIFGVAGAATTAASAVPPRCRTPNSRASSSVSSSSLSEPLAALSSWLTNRRTRAAGSDGHRGWPAGRRFRRRSSRSRRNSESKSDTASRDTWLSLSPASQPSQRRQRVVDFGGGRRSRPAASAASCGRCAAAAAAATGGATAADIRVAGVNPGAEVAQTVVSASPGGGQSRVFPAHSNTSARNRLRQGASAHNYPRIPINVPNFQPKNRSVSPRCGMNRAIGQLFLLAVAVGFYNRRASGRVLRLLPPSSQLTPRTDACKAAPGCDASKFTATHGQRRGQTCCTSNGHSSG</sequence>
<feature type="compositionally biased region" description="Low complexity" evidence="1">
    <location>
        <begin position="130"/>
        <end position="140"/>
    </location>
</feature>
<feature type="compositionally biased region" description="Basic and acidic residues" evidence="1">
    <location>
        <begin position="183"/>
        <end position="193"/>
    </location>
</feature>
<feature type="region of interest" description="Disordered" evidence="1">
    <location>
        <begin position="42"/>
        <end position="67"/>
    </location>
</feature>
<feature type="compositionally biased region" description="Basic residues" evidence="1">
    <location>
        <begin position="172"/>
        <end position="182"/>
    </location>
</feature>
<dbReference type="AlphaFoldDB" id="A0A1I8F802"/>
<name>A0A1I8F802_9PLAT</name>
<dbReference type="Proteomes" id="UP000095280">
    <property type="component" value="Unplaced"/>
</dbReference>
<reference evidence="3" key="1">
    <citation type="submission" date="2016-11" db="UniProtKB">
        <authorList>
            <consortium name="WormBaseParasite"/>
        </authorList>
    </citation>
    <scope>IDENTIFICATION</scope>
</reference>
<feature type="region of interest" description="Disordered" evidence="1">
    <location>
        <begin position="156"/>
        <end position="228"/>
    </location>
</feature>
<organism evidence="2 3">
    <name type="scientific">Macrostomum lignano</name>
    <dbReference type="NCBI Taxonomy" id="282301"/>
    <lineage>
        <taxon>Eukaryota</taxon>
        <taxon>Metazoa</taxon>
        <taxon>Spiralia</taxon>
        <taxon>Lophotrochozoa</taxon>
        <taxon>Platyhelminthes</taxon>
        <taxon>Rhabditophora</taxon>
        <taxon>Macrostomorpha</taxon>
        <taxon>Macrostomida</taxon>
        <taxon>Macrostomidae</taxon>
        <taxon>Macrostomum</taxon>
    </lineage>
</organism>
<accession>A0A1I8F802</accession>
<feature type="compositionally biased region" description="Polar residues" evidence="1">
    <location>
        <begin position="194"/>
        <end position="208"/>
    </location>
</feature>
<evidence type="ECO:0000313" key="2">
    <source>
        <dbReference type="Proteomes" id="UP000095280"/>
    </source>
</evidence>
<protein>
    <submittedName>
        <fullName evidence="3">Serine/arginine repetitive matrix protein 2</fullName>
    </submittedName>
</protein>
<feature type="region of interest" description="Disordered" evidence="1">
    <location>
        <begin position="116"/>
        <end position="140"/>
    </location>
</feature>
<keyword evidence="2" id="KW-1185">Reference proteome</keyword>